<dbReference type="Proteomes" id="UP000663860">
    <property type="component" value="Unassembled WGS sequence"/>
</dbReference>
<proteinExistence type="predicted"/>
<reference evidence="1" key="1">
    <citation type="submission" date="2021-02" db="EMBL/GenBank/DDBJ databases">
        <authorList>
            <person name="Nowell W R."/>
        </authorList>
    </citation>
    <scope>NUCLEOTIDE SEQUENCE</scope>
</reference>
<gene>
    <name evidence="1" type="ORF">IZO911_LOCUS38401</name>
</gene>
<accession>A0A815JDY7</accession>
<sequence>MQSFLFLSVKTDLGGGENYDDSETDGSIISETDTRATFSNETYVEDISFQTIRDVFTSSESTRERSDEKRRLIEDFRTKPFEELKSRVNEKQRQADQRIEQLLNVLYLSKDTLPLTTATTIATPNGNLRNNLTPTTSEKTVIHTNNFNYPELFTY</sequence>
<organism evidence="1 2">
    <name type="scientific">Adineta steineri</name>
    <dbReference type="NCBI Taxonomy" id="433720"/>
    <lineage>
        <taxon>Eukaryota</taxon>
        <taxon>Metazoa</taxon>
        <taxon>Spiralia</taxon>
        <taxon>Gnathifera</taxon>
        <taxon>Rotifera</taxon>
        <taxon>Eurotatoria</taxon>
        <taxon>Bdelloidea</taxon>
        <taxon>Adinetida</taxon>
        <taxon>Adinetidae</taxon>
        <taxon>Adineta</taxon>
    </lineage>
</organism>
<evidence type="ECO:0000313" key="2">
    <source>
        <dbReference type="Proteomes" id="UP000663860"/>
    </source>
</evidence>
<name>A0A815JDY7_9BILA</name>
<dbReference type="AlphaFoldDB" id="A0A815JDY7"/>
<dbReference type="EMBL" id="CAJNOE010001055">
    <property type="protein sequence ID" value="CAF1380789.1"/>
    <property type="molecule type" value="Genomic_DNA"/>
</dbReference>
<comment type="caution">
    <text evidence="1">The sequence shown here is derived from an EMBL/GenBank/DDBJ whole genome shotgun (WGS) entry which is preliminary data.</text>
</comment>
<evidence type="ECO:0000313" key="1">
    <source>
        <dbReference type="EMBL" id="CAF1380789.1"/>
    </source>
</evidence>
<protein>
    <submittedName>
        <fullName evidence="1">Uncharacterized protein</fullName>
    </submittedName>
</protein>